<dbReference type="Gene3D" id="3.40.50.2000">
    <property type="entry name" value="Glycogen Phosphorylase B"/>
    <property type="match status" value="2"/>
</dbReference>
<dbReference type="GO" id="GO:0004378">
    <property type="term" value="F:GDP-Man:Man(1)GlcNAc(2)-PP-Dol alpha-1,3-mannosyltransferase activity"/>
    <property type="evidence" value="ECO:0007669"/>
    <property type="project" value="UniProtKB-UniRule"/>
</dbReference>
<keyword evidence="7 10" id="KW-0472">Membrane</keyword>
<keyword evidence="3 10" id="KW-0808">Transferase</keyword>
<keyword evidence="6 10" id="KW-1133">Transmembrane helix</keyword>
<dbReference type="EC" id="2.4.1.257" evidence="10"/>
<comment type="catalytic activity">
    <reaction evidence="8 10">
        <text>a beta-D-Man-(1-&gt;4)-beta-D-GlcNAc-(1-&gt;4)-alpha-D-GlcNAc-diphospho-di-trans,poly-cis-dolichol + GDP-alpha-D-mannose = an alpha-D-Man-(1-&gt;3)-beta-D-Man-(1-&gt;4)-beta-D-GlcNAc-(1-&gt;4)-alpha-D-GlcNAc-diphospho-di-trans,poly-cis-dolichol + GDP + H(+)</text>
        <dbReference type="Rhea" id="RHEA:29515"/>
        <dbReference type="Rhea" id="RHEA-COMP:19511"/>
        <dbReference type="Rhea" id="RHEA-COMP:19513"/>
        <dbReference type="ChEBI" id="CHEBI:15378"/>
        <dbReference type="ChEBI" id="CHEBI:57527"/>
        <dbReference type="ChEBI" id="CHEBI:58189"/>
        <dbReference type="ChEBI" id="CHEBI:58472"/>
        <dbReference type="ChEBI" id="CHEBI:132510"/>
        <dbReference type="EC" id="2.4.1.132"/>
    </reaction>
    <physiologicalReaction direction="left-to-right" evidence="8 10">
        <dbReference type="Rhea" id="RHEA:29516"/>
    </physiologicalReaction>
</comment>
<keyword evidence="14" id="KW-1185">Reference proteome</keyword>
<dbReference type="VEuPathDB" id="FungiDB:SPRG_01564"/>
<dbReference type="UniPathway" id="UPA00378"/>
<dbReference type="RefSeq" id="XP_012195160.1">
    <property type="nucleotide sequence ID" value="XM_012339770.1"/>
</dbReference>
<dbReference type="OMA" id="AMYMKCP"/>
<evidence type="ECO:0000256" key="2">
    <source>
        <dbReference type="ARBA" id="ARBA00022676"/>
    </source>
</evidence>
<dbReference type="STRING" id="695850.A0A067CUN4"/>
<evidence type="ECO:0000256" key="3">
    <source>
        <dbReference type="ARBA" id="ARBA00022679"/>
    </source>
</evidence>
<evidence type="ECO:0000259" key="11">
    <source>
        <dbReference type="Pfam" id="PF00534"/>
    </source>
</evidence>
<dbReference type="PANTHER" id="PTHR45918">
    <property type="entry name" value="ALPHA-1,3/1,6-MANNOSYLTRANSFERASE ALG2"/>
    <property type="match status" value="1"/>
</dbReference>
<comment type="catalytic activity">
    <reaction evidence="9 10">
        <text>an alpha-D-Man-(1-&gt;3)-beta-D-Man-(1-&gt;4)-beta-D-GlcNAc-(1-&gt;4)-alpha-D-GlcNAc-diphospho-di-trans,poly-cis-dolichol + GDP-alpha-D-mannose = an alpha-D-Man-(1-&gt;3)-[alpha-D-Man-(1-&gt;6)]-beta-D-Man-(1-&gt;4)-beta-D-GlcNAc-(1-&gt;4)-alpha-D-GlcNAc-diphospho-di-trans,poly-cis-dolichol + GDP + H(+)</text>
        <dbReference type="Rhea" id="RHEA:29519"/>
        <dbReference type="Rhea" id="RHEA-COMP:19513"/>
        <dbReference type="Rhea" id="RHEA-COMP:19515"/>
        <dbReference type="ChEBI" id="CHEBI:15378"/>
        <dbReference type="ChEBI" id="CHEBI:57527"/>
        <dbReference type="ChEBI" id="CHEBI:58189"/>
        <dbReference type="ChEBI" id="CHEBI:132510"/>
        <dbReference type="ChEBI" id="CHEBI:132511"/>
        <dbReference type="EC" id="2.4.1.257"/>
    </reaction>
    <physiologicalReaction direction="left-to-right" evidence="9 10">
        <dbReference type="Rhea" id="RHEA:29520"/>
    </physiologicalReaction>
</comment>
<dbReference type="Pfam" id="PF00534">
    <property type="entry name" value="Glycos_transf_1"/>
    <property type="match status" value="1"/>
</dbReference>
<sequence>MAPCGCCSTTMADYVLYALALAALWLIYGGFIRSLPAAAPRHPRKVAFLHPDLGIGGAENLIVNAAVALQSKGYVVHLFTAHHDKGHCFEETRGDGPLARFVVVYGDWLPRTILGRMYAACAFVRMLYITLRLALQQWDADVFIVDQVALPVPFLRAFLGRPVYFYGHYPDKLLCTDRSSPLKQLYRWPLDKLEEVTTYAADTIVVNSKFTASVFQGAFPTLASRQLSILYPPVNLADFASVPPSPKNDAQLQSLLAHPCLFVSLNRFERKKNIALALEALVALRSRVAATTFASVHLVIAGGYDPLNVENAEHLRELQAHVATHDLASHVTFLTSIANVTKLQLLFQARAILYTPSLEHFGIVPVEAMACGTPVVATNTGGPLESIVHGVTGFHCAPNGEAWGAVLATLVEDANGLCARLGAAGKQRATDLFSLDAFAETLDRDMQALAGKSKTN</sequence>
<proteinExistence type="inferred from homology"/>
<keyword evidence="5" id="KW-0256">Endoplasmic reticulum</keyword>
<evidence type="ECO:0000256" key="6">
    <source>
        <dbReference type="ARBA" id="ARBA00022989"/>
    </source>
</evidence>
<evidence type="ECO:0000259" key="12">
    <source>
        <dbReference type="Pfam" id="PF13439"/>
    </source>
</evidence>
<evidence type="ECO:0000256" key="7">
    <source>
        <dbReference type="ARBA" id="ARBA00023136"/>
    </source>
</evidence>
<evidence type="ECO:0000256" key="9">
    <source>
        <dbReference type="ARBA" id="ARBA00045104"/>
    </source>
</evidence>
<evidence type="ECO:0000256" key="10">
    <source>
        <dbReference type="RuleBase" id="RU367136"/>
    </source>
</evidence>
<name>A0A067CUN4_SAPPC</name>
<reference evidence="13 14" key="1">
    <citation type="journal article" date="2013" name="PLoS Genet.">
        <title>Distinctive expansion of potential virulence genes in the genome of the oomycete fish pathogen Saprolegnia parasitica.</title>
        <authorList>
            <person name="Jiang R.H."/>
            <person name="de Bruijn I."/>
            <person name="Haas B.J."/>
            <person name="Belmonte R."/>
            <person name="Lobach L."/>
            <person name="Christie J."/>
            <person name="van den Ackerveken G."/>
            <person name="Bottin A."/>
            <person name="Bulone V."/>
            <person name="Diaz-Moreno S.M."/>
            <person name="Dumas B."/>
            <person name="Fan L."/>
            <person name="Gaulin E."/>
            <person name="Govers F."/>
            <person name="Grenville-Briggs L.J."/>
            <person name="Horner N.R."/>
            <person name="Levin J.Z."/>
            <person name="Mammella M."/>
            <person name="Meijer H.J."/>
            <person name="Morris P."/>
            <person name="Nusbaum C."/>
            <person name="Oome S."/>
            <person name="Phillips A.J."/>
            <person name="van Rooyen D."/>
            <person name="Rzeszutek E."/>
            <person name="Saraiva M."/>
            <person name="Secombes C.J."/>
            <person name="Seidl M.F."/>
            <person name="Snel B."/>
            <person name="Stassen J.H."/>
            <person name="Sykes S."/>
            <person name="Tripathy S."/>
            <person name="van den Berg H."/>
            <person name="Vega-Arreguin J.C."/>
            <person name="Wawra S."/>
            <person name="Young S.K."/>
            <person name="Zeng Q."/>
            <person name="Dieguez-Uribeondo J."/>
            <person name="Russ C."/>
            <person name="Tyler B.M."/>
            <person name="van West P."/>
        </authorList>
    </citation>
    <scope>NUCLEOTIDE SEQUENCE [LARGE SCALE GENOMIC DNA]</scope>
    <source>
        <strain evidence="13 14">CBS 223.65</strain>
    </source>
</reference>
<feature type="transmembrane region" description="Helical" evidence="10">
    <location>
        <begin position="14"/>
        <end position="35"/>
    </location>
</feature>
<evidence type="ECO:0000256" key="8">
    <source>
        <dbReference type="ARBA" id="ARBA00045103"/>
    </source>
</evidence>
<keyword evidence="2 10" id="KW-0328">Glycosyltransferase</keyword>
<dbReference type="GeneID" id="24124146"/>
<evidence type="ECO:0000313" key="14">
    <source>
        <dbReference type="Proteomes" id="UP000030745"/>
    </source>
</evidence>
<gene>
    <name evidence="13" type="ORF">SPRG_01564</name>
</gene>
<evidence type="ECO:0000313" key="13">
    <source>
        <dbReference type="EMBL" id="KDO34429.1"/>
    </source>
</evidence>
<protein>
    <recommendedName>
        <fullName evidence="10">Alpha-1,3/1,6-mannosyltransferase ALG2</fullName>
        <ecNumber evidence="10">2.4.1.132</ecNumber>
        <ecNumber evidence="10">2.4.1.257</ecNumber>
    </recommendedName>
    <alternativeName>
        <fullName evidence="10">GDP-Man:Man(1)GlcNAc(2)-PP-Dol alpha-1,3-mannosyltransferase</fullName>
    </alternativeName>
</protein>
<keyword evidence="4 10" id="KW-0812">Transmembrane</keyword>
<dbReference type="KEGG" id="spar:SPRG_01564"/>
<comment type="similarity">
    <text evidence="10">Belongs to the glycosyltransferase group 1 family.</text>
</comment>
<dbReference type="GO" id="GO:0005789">
    <property type="term" value="C:endoplasmic reticulum membrane"/>
    <property type="evidence" value="ECO:0007669"/>
    <property type="project" value="UniProtKB-SubCell"/>
</dbReference>
<dbReference type="Proteomes" id="UP000030745">
    <property type="component" value="Unassembled WGS sequence"/>
</dbReference>
<dbReference type="InterPro" id="IPR001296">
    <property type="entry name" value="Glyco_trans_1"/>
</dbReference>
<dbReference type="OrthoDB" id="448893at2759"/>
<evidence type="ECO:0000256" key="1">
    <source>
        <dbReference type="ARBA" id="ARBA00004922"/>
    </source>
</evidence>
<comment type="function">
    <text evidence="10">Mannosylates Man(2)GlcNAc(2)-dolichol diphosphate and Man(1)GlcNAc(2)-dolichol diphosphate to form Man(3)GlcNAc(2)-dolichol diphosphate.</text>
</comment>
<dbReference type="Pfam" id="PF13439">
    <property type="entry name" value="Glyco_transf_4"/>
    <property type="match status" value="1"/>
</dbReference>
<accession>A0A067CUN4</accession>
<dbReference type="SUPFAM" id="SSF53756">
    <property type="entry name" value="UDP-Glycosyltransferase/glycogen phosphorylase"/>
    <property type="match status" value="1"/>
</dbReference>
<dbReference type="GO" id="GO:0102704">
    <property type="term" value="F:GDP-Man:Man(2)GlcNAc(2)-PP-Dol alpha-1,6-mannosyltransferase activity"/>
    <property type="evidence" value="ECO:0007669"/>
    <property type="project" value="UniProtKB-UniRule"/>
</dbReference>
<feature type="domain" description="Glycosyltransferase subfamily 4-like N-terminal" evidence="12">
    <location>
        <begin position="55"/>
        <end position="237"/>
    </location>
</feature>
<organism evidence="13 14">
    <name type="scientific">Saprolegnia parasitica (strain CBS 223.65)</name>
    <dbReference type="NCBI Taxonomy" id="695850"/>
    <lineage>
        <taxon>Eukaryota</taxon>
        <taxon>Sar</taxon>
        <taxon>Stramenopiles</taxon>
        <taxon>Oomycota</taxon>
        <taxon>Saprolegniomycetes</taxon>
        <taxon>Saprolegniales</taxon>
        <taxon>Saprolegniaceae</taxon>
        <taxon>Saprolegnia</taxon>
    </lineage>
</organism>
<dbReference type="EC" id="2.4.1.132" evidence="10"/>
<feature type="domain" description="Glycosyl transferase family 1" evidence="11">
    <location>
        <begin position="261"/>
        <end position="428"/>
    </location>
</feature>
<dbReference type="EMBL" id="KK583191">
    <property type="protein sequence ID" value="KDO34429.1"/>
    <property type="molecule type" value="Genomic_DNA"/>
</dbReference>
<dbReference type="InterPro" id="IPR027054">
    <property type="entry name" value="ALG2"/>
</dbReference>
<comment type="pathway">
    <text evidence="1 10">Protein modification; protein glycosylation.</text>
</comment>
<dbReference type="InterPro" id="IPR028098">
    <property type="entry name" value="Glyco_trans_4-like_N"/>
</dbReference>
<dbReference type="PANTHER" id="PTHR45918:SF1">
    <property type="entry name" value="ALPHA-1,3_1,6-MANNOSYLTRANSFERASE ALG2"/>
    <property type="match status" value="1"/>
</dbReference>
<dbReference type="AlphaFoldDB" id="A0A067CUN4"/>
<evidence type="ECO:0000256" key="5">
    <source>
        <dbReference type="ARBA" id="ARBA00022824"/>
    </source>
</evidence>
<evidence type="ECO:0000256" key="4">
    <source>
        <dbReference type="ARBA" id="ARBA00022692"/>
    </source>
</evidence>
<comment type="subcellular location">
    <subcellularLocation>
        <location evidence="10">Endoplasmic reticulum membrane</location>
        <topology evidence="10">Single-pass membrane protein</topology>
    </subcellularLocation>
</comment>